<dbReference type="SUPFAM" id="SSF52499">
    <property type="entry name" value="Isochorismatase-like hydrolases"/>
    <property type="match status" value="1"/>
</dbReference>
<dbReference type="GeneID" id="83620235"/>
<evidence type="ECO:0000313" key="3">
    <source>
        <dbReference type="EMBL" id="GES36781.1"/>
    </source>
</evidence>
<dbReference type="Gene3D" id="3.40.50.850">
    <property type="entry name" value="Isochorismatase-like"/>
    <property type="match status" value="1"/>
</dbReference>
<dbReference type="EMBL" id="CP106982">
    <property type="protein sequence ID" value="UYF95578.1"/>
    <property type="molecule type" value="Genomic_DNA"/>
</dbReference>
<reference evidence="4" key="3">
    <citation type="submission" date="2022-09" db="EMBL/GenBank/DDBJ databases">
        <title>The genome sequence of Rhodococcus aetherivorans N1.</title>
        <authorList>
            <person name="Jiang W."/>
        </authorList>
    </citation>
    <scope>NUCLEOTIDE SEQUENCE</scope>
    <source>
        <strain evidence="4">N1</strain>
    </source>
</reference>
<accession>A0AA46P328</accession>
<dbReference type="EMBL" id="BLAH01000076">
    <property type="protein sequence ID" value="GES36781.1"/>
    <property type="molecule type" value="Genomic_DNA"/>
</dbReference>
<evidence type="ECO:0000313" key="4">
    <source>
        <dbReference type="EMBL" id="UYF95578.1"/>
    </source>
</evidence>
<sequence length="212" mass="22650">MTAPRRALVVVDVQQEYFDGPLEIQYPPREQSLANIEAALDAAAAHDVPVVVVQHRMPDGAPVFVEGSRGWSLHPDLERRIDPTCKRVHKQYASVFAGTDLAGWLRAREVDTVTIVGYMTNNCDLATAAEAEALGFATEILSDATGAIHLANAAGQVSAQSLHTTLMVLLQSNFAAVTTTTQWIEAVQSGSTLPKSNLVESALEGRSATALA</sequence>
<evidence type="ECO:0000256" key="1">
    <source>
        <dbReference type="ARBA" id="ARBA00022801"/>
    </source>
</evidence>
<dbReference type="AlphaFoldDB" id="A0AA46P328"/>
<reference evidence="3 5" key="1">
    <citation type="journal article" date="2018" name="Biodegradation">
        <title>1,4-Dioxane degradation characteristics of Rhodococcus aetherivorans JCM 14343.</title>
        <authorList>
            <person name="Inoue D."/>
            <person name="Tsunoda T."/>
            <person name="Yamamoto N."/>
            <person name="Ike M."/>
            <person name="Sei K."/>
        </authorList>
    </citation>
    <scope>NUCLEOTIDE SEQUENCE [LARGE SCALE GENOMIC DNA]</scope>
    <source>
        <strain evidence="3 5">JCM 14343</strain>
    </source>
</reference>
<reference evidence="3" key="2">
    <citation type="submission" date="2019-10" db="EMBL/GenBank/DDBJ databases">
        <title>Draft genome sequence of Rhodococcus aetherivorans JCM 14343.</title>
        <authorList>
            <person name="Inoue D."/>
            <person name="Nakazawa M."/>
            <person name="Yamamoto N."/>
            <person name="Sei K."/>
            <person name="Ike M."/>
        </authorList>
    </citation>
    <scope>NUCLEOTIDE SEQUENCE</scope>
    <source>
        <strain evidence="3">JCM 14343</strain>
    </source>
</reference>
<dbReference type="GO" id="GO:0016787">
    <property type="term" value="F:hydrolase activity"/>
    <property type="evidence" value="ECO:0007669"/>
    <property type="project" value="UniProtKB-KW"/>
</dbReference>
<dbReference type="RefSeq" id="WP_043798402.1">
    <property type="nucleotide sequence ID" value="NZ_BAAAYP010000020.1"/>
</dbReference>
<dbReference type="Proteomes" id="UP001163947">
    <property type="component" value="Chromosome"/>
</dbReference>
<organism evidence="4 6">
    <name type="scientific">Rhodococcus aetherivorans</name>
    <dbReference type="NCBI Taxonomy" id="191292"/>
    <lineage>
        <taxon>Bacteria</taxon>
        <taxon>Bacillati</taxon>
        <taxon>Actinomycetota</taxon>
        <taxon>Actinomycetes</taxon>
        <taxon>Mycobacteriales</taxon>
        <taxon>Nocardiaceae</taxon>
        <taxon>Rhodococcus</taxon>
    </lineage>
</organism>
<name>A0AA46P328_9NOCA</name>
<dbReference type="PANTHER" id="PTHR43540">
    <property type="entry name" value="PEROXYUREIDOACRYLATE/UREIDOACRYLATE AMIDOHYDROLASE-RELATED"/>
    <property type="match status" value="1"/>
</dbReference>
<dbReference type="InterPro" id="IPR036380">
    <property type="entry name" value="Isochorismatase-like_sf"/>
</dbReference>
<gene>
    <name evidence="4" type="ORF">OCS65_07420</name>
    <name evidence="3" type="ORF">RAJCM14343_2034</name>
</gene>
<evidence type="ECO:0000259" key="2">
    <source>
        <dbReference type="Pfam" id="PF00857"/>
    </source>
</evidence>
<evidence type="ECO:0000313" key="6">
    <source>
        <dbReference type="Proteomes" id="UP001163947"/>
    </source>
</evidence>
<keyword evidence="5" id="KW-1185">Reference proteome</keyword>
<feature type="domain" description="Isochorismatase-like" evidence="2">
    <location>
        <begin position="7"/>
        <end position="182"/>
    </location>
</feature>
<evidence type="ECO:0000313" key="5">
    <source>
        <dbReference type="Proteomes" id="UP000325466"/>
    </source>
</evidence>
<dbReference type="InterPro" id="IPR050272">
    <property type="entry name" value="Isochorismatase-like_hydrls"/>
</dbReference>
<dbReference type="PANTHER" id="PTHR43540:SF6">
    <property type="entry name" value="ISOCHORISMATASE-LIKE DOMAIN-CONTAINING PROTEIN"/>
    <property type="match status" value="1"/>
</dbReference>
<dbReference type="InterPro" id="IPR000868">
    <property type="entry name" value="Isochorismatase-like_dom"/>
</dbReference>
<dbReference type="Proteomes" id="UP000325466">
    <property type="component" value="Unassembled WGS sequence"/>
</dbReference>
<protein>
    <submittedName>
        <fullName evidence="3">Amidase</fullName>
    </submittedName>
    <submittedName>
        <fullName evidence="4">Isochorismatase family protein</fullName>
    </submittedName>
</protein>
<dbReference type="Pfam" id="PF00857">
    <property type="entry name" value="Isochorismatase"/>
    <property type="match status" value="1"/>
</dbReference>
<proteinExistence type="predicted"/>
<keyword evidence="1" id="KW-0378">Hydrolase</keyword>